<evidence type="ECO:0000313" key="6">
    <source>
        <dbReference type="EMBL" id="ANG63175.1"/>
    </source>
</evidence>
<dbReference type="GO" id="GO:0016616">
    <property type="term" value="F:oxidoreductase activity, acting on the CH-OH group of donors, NAD or NADP as acceptor"/>
    <property type="evidence" value="ECO:0007669"/>
    <property type="project" value="UniProtKB-ARBA"/>
</dbReference>
<evidence type="ECO:0000256" key="2">
    <source>
        <dbReference type="ARBA" id="ARBA00022833"/>
    </source>
</evidence>
<dbReference type="Pfam" id="PF08240">
    <property type="entry name" value="ADH_N"/>
    <property type="match status" value="1"/>
</dbReference>
<dbReference type="SMART" id="SM00829">
    <property type="entry name" value="PKS_ER"/>
    <property type="match status" value="1"/>
</dbReference>
<dbReference type="NCBIfam" id="NF007489">
    <property type="entry name" value="PRK10083.1"/>
    <property type="match status" value="1"/>
</dbReference>
<keyword evidence="2 4" id="KW-0862">Zinc</keyword>
<dbReference type="CDD" id="cd08261">
    <property type="entry name" value="Zn_ADH7"/>
    <property type="match status" value="1"/>
</dbReference>
<dbReference type="KEGG" id="mars:A8C75_12295"/>
<dbReference type="InterPro" id="IPR013149">
    <property type="entry name" value="ADH-like_C"/>
</dbReference>
<dbReference type="GO" id="GO:0008270">
    <property type="term" value="F:zinc ion binding"/>
    <property type="evidence" value="ECO:0007669"/>
    <property type="project" value="InterPro"/>
</dbReference>
<organism evidence="6 7">
    <name type="scientific">Marinobacterium aestuarii</name>
    <dbReference type="NCBI Taxonomy" id="1821621"/>
    <lineage>
        <taxon>Bacteria</taxon>
        <taxon>Pseudomonadati</taxon>
        <taxon>Pseudomonadota</taxon>
        <taxon>Gammaproteobacteria</taxon>
        <taxon>Oceanospirillales</taxon>
        <taxon>Oceanospirillaceae</taxon>
        <taxon>Marinobacterium</taxon>
    </lineage>
</organism>
<dbReference type="OrthoDB" id="9773078at2"/>
<reference evidence="6 7" key="2">
    <citation type="journal article" date="2018" name="Int. J. Syst. Evol. Microbiol.">
        <title>Marinobacterium aestuarii sp. nov., a benzene-degrading marine bacterium isolated from estuary sediment.</title>
        <authorList>
            <person name="Bae S.S."/>
            <person name="Jung J."/>
            <person name="Chung D."/>
            <person name="Baek K."/>
        </authorList>
    </citation>
    <scope>NUCLEOTIDE SEQUENCE [LARGE SCALE GENOMIC DNA]</scope>
    <source>
        <strain evidence="6 7">ST58-10</strain>
    </source>
</reference>
<evidence type="ECO:0000313" key="7">
    <source>
        <dbReference type="Proteomes" id="UP000078070"/>
    </source>
</evidence>
<proteinExistence type="inferred from homology"/>
<dbReference type="PANTHER" id="PTHR43401">
    <property type="entry name" value="L-THREONINE 3-DEHYDROGENASE"/>
    <property type="match status" value="1"/>
</dbReference>
<dbReference type="Gene3D" id="3.90.180.10">
    <property type="entry name" value="Medium-chain alcohol dehydrogenases, catalytic domain"/>
    <property type="match status" value="1"/>
</dbReference>
<dbReference type="SUPFAM" id="SSF50129">
    <property type="entry name" value="GroES-like"/>
    <property type="match status" value="1"/>
</dbReference>
<dbReference type="InterPro" id="IPR036291">
    <property type="entry name" value="NAD(P)-bd_dom_sf"/>
</dbReference>
<evidence type="ECO:0000256" key="4">
    <source>
        <dbReference type="RuleBase" id="RU361277"/>
    </source>
</evidence>
<sequence length="340" mass="35898">MKAFQVNAVQNYALAEVQTPTVAANEVLIRTAFAGICGSDMHIIHGQNPFVQFPRITGHEYSGTVVAVGDAVQSVEVGDRVCVDPVVSCGQCYPCRIGRSNVCSQLQVIGVHRDGGFGEYSCVPAGNVIRLPDNVSLEQAALVEPYSIASNVLDRMGPLPGDTLLVYGAGVIGLTIVQVARALGIERIIVTDIIDARLEAARALGASETINSAEQDLEASIGELTAGEGVPLIADAACIPALLPQMLRIASPAGRIGLLGFTATPSDLVQLEVIKKELTLVGSRLNNGRFPNVLEMIADGRLDPGALVSHRIALDGICDAIHLIEDHPDQTRKVLVEMKG</sequence>
<accession>A0A1A9EZ47</accession>
<dbReference type="SUPFAM" id="SSF51735">
    <property type="entry name" value="NAD(P)-binding Rossmann-fold domains"/>
    <property type="match status" value="1"/>
</dbReference>
<feature type="domain" description="Enoyl reductase (ER)" evidence="5">
    <location>
        <begin position="7"/>
        <end position="336"/>
    </location>
</feature>
<dbReference type="EMBL" id="CP015839">
    <property type="protein sequence ID" value="ANG63175.1"/>
    <property type="molecule type" value="Genomic_DNA"/>
</dbReference>
<evidence type="ECO:0000259" key="5">
    <source>
        <dbReference type="SMART" id="SM00829"/>
    </source>
</evidence>
<comment type="similarity">
    <text evidence="4">Belongs to the zinc-containing alcohol dehydrogenase family.</text>
</comment>
<dbReference type="Pfam" id="PF00107">
    <property type="entry name" value="ADH_zinc_N"/>
    <property type="match status" value="1"/>
</dbReference>
<dbReference type="InterPro" id="IPR020843">
    <property type="entry name" value="ER"/>
</dbReference>
<dbReference type="InterPro" id="IPR011032">
    <property type="entry name" value="GroES-like_sf"/>
</dbReference>
<reference evidence="7" key="1">
    <citation type="submission" date="2016-05" db="EMBL/GenBank/DDBJ databases">
        <authorList>
            <person name="Baek K."/>
            <person name="Yang S.-J."/>
        </authorList>
    </citation>
    <scope>NUCLEOTIDE SEQUENCE [LARGE SCALE GENOMIC DNA]</scope>
    <source>
        <strain evidence="7">ST58-10</strain>
    </source>
</reference>
<dbReference type="Proteomes" id="UP000078070">
    <property type="component" value="Chromosome"/>
</dbReference>
<keyword evidence="7" id="KW-1185">Reference proteome</keyword>
<keyword evidence="3" id="KW-0560">Oxidoreductase</keyword>
<evidence type="ECO:0000256" key="3">
    <source>
        <dbReference type="ARBA" id="ARBA00023002"/>
    </source>
</evidence>
<dbReference type="RefSeq" id="WP_067382668.1">
    <property type="nucleotide sequence ID" value="NZ_CP015839.1"/>
</dbReference>
<dbReference type="InterPro" id="IPR002328">
    <property type="entry name" value="ADH_Zn_CS"/>
</dbReference>
<dbReference type="InterPro" id="IPR013154">
    <property type="entry name" value="ADH-like_N"/>
</dbReference>
<comment type="cofactor">
    <cofactor evidence="4">
        <name>Zn(2+)</name>
        <dbReference type="ChEBI" id="CHEBI:29105"/>
    </cofactor>
</comment>
<name>A0A1A9EZ47_9GAMM</name>
<keyword evidence="1 4" id="KW-0479">Metal-binding</keyword>
<dbReference type="PROSITE" id="PS00059">
    <property type="entry name" value="ADH_ZINC"/>
    <property type="match status" value="1"/>
</dbReference>
<dbReference type="AlphaFoldDB" id="A0A1A9EZ47"/>
<dbReference type="Gene3D" id="3.40.50.720">
    <property type="entry name" value="NAD(P)-binding Rossmann-like Domain"/>
    <property type="match status" value="1"/>
</dbReference>
<dbReference type="InterPro" id="IPR050129">
    <property type="entry name" value="Zn_alcohol_dh"/>
</dbReference>
<protein>
    <submittedName>
        <fullName evidence="6">Alcohol dehydrogenase</fullName>
    </submittedName>
</protein>
<dbReference type="STRING" id="1821621.A8C75_12295"/>
<gene>
    <name evidence="6" type="ORF">A8C75_12295</name>
</gene>
<evidence type="ECO:0000256" key="1">
    <source>
        <dbReference type="ARBA" id="ARBA00022723"/>
    </source>
</evidence>
<dbReference type="PANTHER" id="PTHR43401:SF2">
    <property type="entry name" value="L-THREONINE 3-DEHYDROGENASE"/>
    <property type="match status" value="1"/>
</dbReference>